<dbReference type="PANTHER" id="PTHR30290:SF9">
    <property type="entry name" value="OLIGOPEPTIDE-BINDING PROTEIN APPA"/>
    <property type="match status" value="1"/>
</dbReference>
<evidence type="ECO:0000256" key="2">
    <source>
        <dbReference type="ARBA" id="ARBA00005695"/>
    </source>
</evidence>
<dbReference type="GO" id="GO:0015833">
    <property type="term" value="P:peptide transport"/>
    <property type="evidence" value="ECO:0007669"/>
    <property type="project" value="TreeGrafter"/>
</dbReference>
<gene>
    <name evidence="7" type="ORF">GCM10017083_32790</name>
</gene>
<sequence length="522" mass="58001">MRHVAYALGLATAVAFAGGASAKTLNWASQGDALTMDPHAQNEGPTSTMNSQVYDSLILRDSKLAKIPGLAVSWKPVEPSVWEFKLREGVKFHEGQPFNADDVVFSFQRALSETSDFKNYVNSIETVDKVDDYTVRITTKGPNPILPDQISSIRIMDKEWSEQHGVQAPQNYKEKEETHAVRNANGTGPFILAKRDPDIETRMTVNEAWWGWGVSDPKTNVSEIVYRPIANPATRVAALLSGELDFVLDPPLQDLARIKATPGLKVEQVNQIRTIFFGVDTGVDKLRHTEVAGGNPFKNPKVREAMYRAIDIDTIRKKTMRGMSFPAGIITSPGVHGYTEALDERLGYDVDAAKKLLAEAGYPNGFKVQLDCPNDRYNNDEAICQATVGMLAKIGIEVSLNARSKSIHFKSLQNKESDFYMLGWGVPTLDSHYVFSYLAASKGSWNFTGFADARLDELTTLMETETDSAKRDAMIKEAWDILKASNVYLPLHHQVIAWGMKDGLTLPIVPNDSPQFRTAQWK</sequence>
<feature type="chain" id="PRO_5037618059" evidence="5">
    <location>
        <begin position="23"/>
        <end position="522"/>
    </location>
</feature>
<dbReference type="GO" id="GO:0030288">
    <property type="term" value="C:outer membrane-bounded periplasmic space"/>
    <property type="evidence" value="ECO:0007669"/>
    <property type="project" value="UniProtKB-ARBA"/>
</dbReference>
<dbReference type="InterPro" id="IPR000914">
    <property type="entry name" value="SBP_5_dom"/>
</dbReference>
<evidence type="ECO:0000256" key="4">
    <source>
        <dbReference type="ARBA" id="ARBA00022729"/>
    </source>
</evidence>
<dbReference type="AlphaFoldDB" id="A0A918XUL3"/>
<dbReference type="CDD" id="cd08498">
    <property type="entry name" value="PBP2_NikA_DppA_OppA_like_2"/>
    <property type="match status" value="1"/>
</dbReference>
<comment type="similarity">
    <text evidence="2">Belongs to the bacterial solute-binding protein 5 family.</text>
</comment>
<keyword evidence="3" id="KW-0813">Transport</keyword>
<evidence type="ECO:0000313" key="7">
    <source>
        <dbReference type="EMBL" id="GHD54755.1"/>
    </source>
</evidence>
<dbReference type="Proteomes" id="UP000630353">
    <property type="component" value="Unassembled WGS sequence"/>
</dbReference>
<dbReference type="PANTHER" id="PTHR30290">
    <property type="entry name" value="PERIPLASMIC BINDING COMPONENT OF ABC TRANSPORTER"/>
    <property type="match status" value="1"/>
</dbReference>
<name>A0A918XUL3_9PROT</name>
<comment type="caution">
    <text evidence="7">The sequence shown here is derived from an EMBL/GenBank/DDBJ whole genome shotgun (WGS) entry which is preliminary data.</text>
</comment>
<reference evidence="7" key="1">
    <citation type="journal article" date="2014" name="Int. J. Syst. Evol. Microbiol.">
        <title>Complete genome sequence of Corynebacterium casei LMG S-19264T (=DSM 44701T), isolated from a smear-ripened cheese.</title>
        <authorList>
            <consortium name="US DOE Joint Genome Institute (JGI-PGF)"/>
            <person name="Walter F."/>
            <person name="Albersmeier A."/>
            <person name="Kalinowski J."/>
            <person name="Ruckert C."/>
        </authorList>
    </citation>
    <scope>NUCLEOTIDE SEQUENCE</scope>
    <source>
        <strain evidence="7">KCTC 42651</strain>
    </source>
</reference>
<accession>A0A918XUL3</accession>
<feature type="domain" description="Solute-binding protein family 5" evidence="6">
    <location>
        <begin position="67"/>
        <end position="444"/>
    </location>
</feature>
<dbReference type="InterPro" id="IPR030678">
    <property type="entry name" value="Peptide/Ni-bd"/>
</dbReference>
<evidence type="ECO:0000313" key="8">
    <source>
        <dbReference type="Proteomes" id="UP000630353"/>
    </source>
</evidence>
<reference evidence="7" key="2">
    <citation type="submission" date="2020-09" db="EMBL/GenBank/DDBJ databases">
        <authorList>
            <person name="Sun Q."/>
            <person name="Kim S."/>
        </authorList>
    </citation>
    <scope>NUCLEOTIDE SEQUENCE</scope>
    <source>
        <strain evidence="7">KCTC 42651</strain>
    </source>
</reference>
<dbReference type="EMBL" id="BMZS01000007">
    <property type="protein sequence ID" value="GHD54755.1"/>
    <property type="molecule type" value="Genomic_DNA"/>
</dbReference>
<dbReference type="Pfam" id="PF00496">
    <property type="entry name" value="SBP_bac_5"/>
    <property type="match status" value="1"/>
</dbReference>
<feature type="signal peptide" evidence="5">
    <location>
        <begin position="1"/>
        <end position="22"/>
    </location>
</feature>
<dbReference type="Gene3D" id="3.40.190.10">
    <property type="entry name" value="Periplasmic binding protein-like II"/>
    <property type="match status" value="1"/>
</dbReference>
<organism evidence="7 8">
    <name type="scientific">Thalassobaculum fulvum</name>
    <dbReference type="NCBI Taxonomy" id="1633335"/>
    <lineage>
        <taxon>Bacteria</taxon>
        <taxon>Pseudomonadati</taxon>
        <taxon>Pseudomonadota</taxon>
        <taxon>Alphaproteobacteria</taxon>
        <taxon>Rhodospirillales</taxon>
        <taxon>Thalassobaculaceae</taxon>
        <taxon>Thalassobaculum</taxon>
    </lineage>
</organism>
<dbReference type="InterPro" id="IPR039424">
    <property type="entry name" value="SBP_5"/>
</dbReference>
<dbReference type="GO" id="GO:0043190">
    <property type="term" value="C:ATP-binding cassette (ABC) transporter complex"/>
    <property type="evidence" value="ECO:0007669"/>
    <property type="project" value="InterPro"/>
</dbReference>
<proteinExistence type="inferred from homology"/>
<dbReference type="InterPro" id="IPR023765">
    <property type="entry name" value="SBP_5_CS"/>
</dbReference>
<protein>
    <submittedName>
        <fullName evidence="7">ABC transporter substrate-binding protein</fullName>
    </submittedName>
</protein>
<dbReference type="PROSITE" id="PS01040">
    <property type="entry name" value="SBP_BACTERIAL_5"/>
    <property type="match status" value="1"/>
</dbReference>
<evidence type="ECO:0000256" key="3">
    <source>
        <dbReference type="ARBA" id="ARBA00022448"/>
    </source>
</evidence>
<evidence type="ECO:0000256" key="5">
    <source>
        <dbReference type="SAM" id="SignalP"/>
    </source>
</evidence>
<dbReference type="PIRSF" id="PIRSF002741">
    <property type="entry name" value="MppA"/>
    <property type="match status" value="1"/>
</dbReference>
<evidence type="ECO:0000259" key="6">
    <source>
        <dbReference type="Pfam" id="PF00496"/>
    </source>
</evidence>
<comment type="subcellular location">
    <subcellularLocation>
        <location evidence="1">Periplasm</location>
    </subcellularLocation>
</comment>
<keyword evidence="4 5" id="KW-0732">Signal</keyword>
<dbReference type="GO" id="GO:1904680">
    <property type="term" value="F:peptide transmembrane transporter activity"/>
    <property type="evidence" value="ECO:0007669"/>
    <property type="project" value="TreeGrafter"/>
</dbReference>
<dbReference type="SUPFAM" id="SSF53850">
    <property type="entry name" value="Periplasmic binding protein-like II"/>
    <property type="match status" value="1"/>
</dbReference>
<dbReference type="Gene3D" id="3.10.105.10">
    <property type="entry name" value="Dipeptide-binding Protein, Domain 3"/>
    <property type="match status" value="1"/>
</dbReference>
<keyword evidence="8" id="KW-1185">Reference proteome</keyword>
<evidence type="ECO:0000256" key="1">
    <source>
        <dbReference type="ARBA" id="ARBA00004418"/>
    </source>
</evidence>
<dbReference type="RefSeq" id="WP_189991528.1">
    <property type="nucleotide sequence ID" value="NZ_BMZS01000007.1"/>
</dbReference>